<accession>A0A540LHI2</accession>
<evidence type="ECO:0000313" key="1">
    <source>
        <dbReference type="EMBL" id="TQD85928.1"/>
    </source>
</evidence>
<proteinExistence type="predicted"/>
<dbReference type="Proteomes" id="UP000315295">
    <property type="component" value="Unassembled WGS sequence"/>
</dbReference>
<dbReference type="AlphaFoldDB" id="A0A540LHI2"/>
<sequence>MASGSGSRLRADAEPYMPESMPAWVSELLEDPPMEEVAPGGYTPLLLPAGFILMPR</sequence>
<keyword evidence="2" id="KW-1185">Reference proteome</keyword>
<organism evidence="1 2">
    <name type="scientific">Malus baccata</name>
    <name type="common">Siberian crab apple</name>
    <name type="synonym">Pyrus baccata</name>
    <dbReference type="NCBI Taxonomy" id="106549"/>
    <lineage>
        <taxon>Eukaryota</taxon>
        <taxon>Viridiplantae</taxon>
        <taxon>Streptophyta</taxon>
        <taxon>Embryophyta</taxon>
        <taxon>Tracheophyta</taxon>
        <taxon>Spermatophyta</taxon>
        <taxon>Magnoliopsida</taxon>
        <taxon>eudicotyledons</taxon>
        <taxon>Gunneridae</taxon>
        <taxon>Pentapetalae</taxon>
        <taxon>rosids</taxon>
        <taxon>fabids</taxon>
        <taxon>Rosales</taxon>
        <taxon>Rosaceae</taxon>
        <taxon>Amygdaloideae</taxon>
        <taxon>Maleae</taxon>
        <taxon>Malus</taxon>
    </lineage>
</organism>
<evidence type="ECO:0000313" key="2">
    <source>
        <dbReference type="Proteomes" id="UP000315295"/>
    </source>
</evidence>
<gene>
    <name evidence="1" type="ORF">C1H46_028474</name>
</gene>
<dbReference type="EMBL" id="VIEB01000582">
    <property type="protein sequence ID" value="TQD85928.1"/>
    <property type="molecule type" value="Genomic_DNA"/>
</dbReference>
<reference evidence="1 2" key="1">
    <citation type="journal article" date="2019" name="G3 (Bethesda)">
        <title>Sequencing of a Wild Apple (Malus baccata) Genome Unravels the Differences Between Cultivated and Wild Apple Species Regarding Disease Resistance and Cold Tolerance.</title>
        <authorList>
            <person name="Chen X."/>
        </authorList>
    </citation>
    <scope>NUCLEOTIDE SEQUENCE [LARGE SCALE GENOMIC DNA]</scope>
    <source>
        <strain evidence="2">cv. Shandingzi</strain>
        <tissue evidence="1">Leaves</tissue>
    </source>
</reference>
<comment type="caution">
    <text evidence="1">The sequence shown here is derived from an EMBL/GenBank/DDBJ whole genome shotgun (WGS) entry which is preliminary data.</text>
</comment>
<protein>
    <submittedName>
        <fullName evidence="1">Uncharacterized protein</fullName>
    </submittedName>
</protein>
<name>A0A540LHI2_MALBA</name>